<dbReference type="EMBL" id="KV419540">
    <property type="protein sequence ID" value="KZS86339.1"/>
    <property type="molecule type" value="Genomic_DNA"/>
</dbReference>
<gene>
    <name evidence="1" type="ORF">SISNIDRAFT_471869</name>
</gene>
<accession>A0A164M468</accession>
<dbReference type="AlphaFoldDB" id="A0A164M468"/>
<keyword evidence="2" id="KW-1185">Reference proteome</keyword>
<protein>
    <submittedName>
        <fullName evidence="1">Uncharacterized protein</fullName>
    </submittedName>
</protein>
<evidence type="ECO:0000313" key="2">
    <source>
        <dbReference type="Proteomes" id="UP000076722"/>
    </source>
</evidence>
<sequence length="264" mass="29728">MNRGSQCYFNGGGQQLGRNVVIRVCSSSSSNPGVLKGNSLRTPMIRWTNQAFGLSISFPGLSNAEFVPMIYDTEFMGLHHQAQRLNLSPLTEYSTTPARRTAMKAHINCELRAILSESKEAQQRLHKNIKRGRPWTEPERLSAHLPTVKEVLKVIKDDPFDTLSIWVWNACAKDSRTWKAKAEFSRLLRLDFLTHLRVHAGVSSDSEFGSTDCKVLEPLTDVVYSGPMTSEDYRSVKTRLQISLKARVVVSDWNVKFGNCAILN</sequence>
<dbReference type="Proteomes" id="UP000076722">
    <property type="component" value="Unassembled WGS sequence"/>
</dbReference>
<name>A0A164M468_9AGAM</name>
<evidence type="ECO:0000313" key="1">
    <source>
        <dbReference type="EMBL" id="KZS86339.1"/>
    </source>
</evidence>
<proteinExistence type="predicted"/>
<reference evidence="1 2" key="1">
    <citation type="journal article" date="2016" name="Mol. Biol. Evol.">
        <title>Comparative Genomics of Early-Diverging Mushroom-Forming Fungi Provides Insights into the Origins of Lignocellulose Decay Capabilities.</title>
        <authorList>
            <person name="Nagy L.G."/>
            <person name="Riley R."/>
            <person name="Tritt A."/>
            <person name="Adam C."/>
            <person name="Daum C."/>
            <person name="Floudas D."/>
            <person name="Sun H."/>
            <person name="Yadav J.S."/>
            <person name="Pangilinan J."/>
            <person name="Larsson K.H."/>
            <person name="Matsuura K."/>
            <person name="Barry K."/>
            <person name="Labutti K."/>
            <person name="Kuo R."/>
            <person name="Ohm R.A."/>
            <person name="Bhattacharya S.S."/>
            <person name="Shirouzu T."/>
            <person name="Yoshinaga Y."/>
            <person name="Martin F.M."/>
            <person name="Grigoriev I.V."/>
            <person name="Hibbett D.S."/>
        </authorList>
    </citation>
    <scope>NUCLEOTIDE SEQUENCE [LARGE SCALE GENOMIC DNA]</scope>
    <source>
        <strain evidence="1 2">HHB9708</strain>
    </source>
</reference>
<organism evidence="1 2">
    <name type="scientific">Sistotremastrum niveocremeum HHB9708</name>
    <dbReference type="NCBI Taxonomy" id="1314777"/>
    <lineage>
        <taxon>Eukaryota</taxon>
        <taxon>Fungi</taxon>
        <taxon>Dikarya</taxon>
        <taxon>Basidiomycota</taxon>
        <taxon>Agaricomycotina</taxon>
        <taxon>Agaricomycetes</taxon>
        <taxon>Sistotremastrales</taxon>
        <taxon>Sistotremastraceae</taxon>
        <taxon>Sertulicium</taxon>
        <taxon>Sertulicium niveocremeum</taxon>
    </lineage>
</organism>